<dbReference type="Proteomes" id="UP001595773">
    <property type="component" value="Unassembled WGS sequence"/>
</dbReference>
<dbReference type="InterPro" id="IPR036034">
    <property type="entry name" value="PDZ_sf"/>
</dbReference>
<feature type="active site" evidence="1">
    <location>
        <position position="256"/>
    </location>
</feature>
<feature type="active site" evidence="1">
    <location>
        <position position="301"/>
    </location>
</feature>
<dbReference type="InterPro" id="IPR027065">
    <property type="entry name" value="Lon_Prtase"/>
</dbReference>
<dbReference type="EMBL" id="JBHSCQ010000006">
    <property type="protein sequence ID" value="MFC4265277.1"/>
    <property type="molecule type" value="Genomic_DNA"/>
</dbReference>
<reference evidence="5" key="1">
    <citation type="journal article" date="2019" name="Int. J. Syst. Evol. Microbiol.">
        <title>The Global Catalogue of Microorganisms (GCM) 10K type strain sequencing project: providing services to taxonomists for standard genome sequencing and annotation.</title>
        <authorList>
            <consortium name="The Broad Institute Genomics Platform"/>
            <consortium name="The Broad Institute Genome Sequencing Center for Infectious Disease"/>
            <person name="Wu L."/>
            <person name="Ma J."/>
        </authorList>
    </citation>
    <scope>NUCLEOTIDE SEQUENCE [LARGE SCALE GENOMIC DNA]</scope>
    <source>
        <strain evidence="5">CGMCC 1.10698</strain>
    </source>
</reference>
<evidence type="ECO:0000313" key="5">
    <source>
        <dbReference type="Proteomes" id="UP001595773"/>
    </source>
</evidence>
<proteinExistence type="inferred from homology"/>
<keyword evidence="2" id="KW-1133">Transmembrane helix</keyword>
<dbReference type="Gene3D" id="3.30.230.10">
    <property type="match status" value="1"/>
</dbReference>
<keyword evidence="1" id="KW-0378">Hydrolase</keyword>
<feature type="domain" description="Lon proteolytic" evidence="3">
    <location>
        <begin position="250"/>
        <end position="349"/>
    </location>
</feature>
<name>A0ABV8QZW3_9MICC</name>
<feature type="transmembrane region" description="Helical" evidence="2">
    <location>
        <begin position="20"/>
        <end position="44"/>
    </location>
</feature>
<dbReference type="InterPro" id="IPR014721">
    <property type="entry name" value="Ribsml_uS5_D2-typ_fold_subgr"/>
</dbReference>
<sequence>MNQQAAPQPPAVARDKRRSLMAASGVVAVVLAVAALTIPAPYVIETPGPAINTIGKLNNQPVITVSGHESFPASGGSLDLTTVRLSGGLADDQINIFQAFSAWLTPSDTVYPSELIYAPGVSADSVSSENTAAMTSSQENATAAAFTALGIDFASVLSVASVPADGASAGVLKPDDVLVAVGDKPITKLADIQSALAASSGAVVSVKIRRAGQAQTVSVTPKTGTDGKYLLGISLANKFTFPFDVKISLSNIGGPSAGMIFALGIMDTLTPGELTGGAHFAGTGTIDPQGNVGAIGGIAQKMVGAHNNGAKYFLAPAANCSDVVGHVPNGLRVIKVATLKEAYDAVSAIGAGKDSSALPTCT</sequence>
<dbReference type="RefSeq" id="WP_230067317.1">
    <property type="nucleotide sequence ID" value="NZ_BAABLL010000003.1"/>
</dbReference>
<dbReference type="InterPro" id="IPR008269">
    <property type="entry name" value="Lon_proteolytic"/>
</dbReference>
<dbReference type="InterPro" id="IPR041489">
    <property type="entry name" value="PDZ_6"/>
</dbReference>
<comment type="similarity">
    <text evidence="1">Belongs to the peptidase S16 family.</text>
</comment>
<keyword evidence="1" id="KW-0720">Serine protease</keyword>
<comment type="caution">
    <text evidence="4">The sequence shown here is derived from an EMBL/GenBank/DDBJ whole genome shotgun (WGS) entry which is preliminary data.</text>
</comment>
<keyword evidence="5" id="KW-1185">Reference proteome</keyword>
<evidence type="ECO:0000256" key="1">
    <source>
        <dbReference type="PROSITE-ProRule" id="PRU01122"/>
    </source>
</evidence>
<evidence type="ECO:0000313" key="4">
    <source>
        <dbReference type="EMBL" id="MFC4265277.1"/>
    </source>
</evidence>
<accession>A0ABV8QZW3</accession>
<evidence type="ECO:0000256" key="2">
    <source>
        <dbReference type="SAM" id="Phobius"/>
    </source>
</evidence>
<dbReference type="SUPFAM" id="SSF50156">
    <property type="entry name" value="PDZ domain-like"/>
    <property type="match status" value="1"/>
</dbReference>
<dbReference type="InterPro" id="IPR020568">
    <property type="entry name" value="Ribosomal_Su5_D2-typ_SF"/>
</dbReference>
<keyword evidence="2" id="KW-0812">Transmembrane</keyword>
<dbReference type="Pfam" id="PF05362">
    <property type="entry name" value="Lon_C"/>
    <property type="match status" value="1"/>
</dbReference>
<protein>
    <recommendedName>
        <fullName evidence="1">endopeptidase La</fullName>
        <ecNumber evidence="1">3.4.21.53</ecNumber>
    </recommendedName>
</protein>
<dbReference type="Pfam" id="PF17820">
    <property type="entry name" value="PDZ_6"/>
    <property type="match status" value="1"/>
</dbReference>
<dbReference type="EC" id="3.4.21.53" evidence="1"/>
<dbReference type="SUPFAM" id="SSF54211">
    <property type="entry name" value="Ribosomal protein S5 domain 2-like"/>
    <property type="match status" value="1"/>
</dbReference>
<dbReference type="PANTHER" id="PTHR10046">
    <property type="entry name" value="ATP DEPENDENT LON PROTEASE FAMILY MEMBER"/>
    <property type="match status" value="1"/>
</dbReference>
<keyword evidence="2" id="KW-0472">Membrane</keyword>
<gene>
    <name evidence="4" type="ORF">ACFOW9_06650</name>
</gene>
<comment type="catalytic activity">
    <reaction evidence="1">
        <text>Hydrolysis of proteins in presence of ATP.</text>
        <dbReference type="EC" id="3.4.21.53"/>
    </reaction>
</comment>
<keyword evidence="1" id="KW-0645">Protease</keyword>
<organism evidence="4 5">
    <name type="scientific">Arthrobacter cryoconiti</name>
    <dbReference type="NCBI Taxonomy" id="748907"/>
    <lineage>
        <taxon>Bacteria</taxon>
        <taxon>Bacillati</taxon>
        <taxon>Actinomycetota</taxon>
        <taxon>Actinomycetes</taxon>
        <taxon>Micrococcales</taxon>
        <taxon>Micrococcaceae</taxon>
        <taxon>Arthrobacter</taxon>
    </lineage>
</organism>
<dbReference type="PROSITE" id="PS51786">
    <property type="entry name" value="LON_PROTEOLYTIC"/>
    <property type="match status" value="1"/>
</dbReference>
<evidence type="ECO:0000259" key="3">
    <source>
        <dbReference type="PROSITE" id="PS51786"/>
    </source>
</evidence>